<sequence>MSLTRSEAEASAAGSAVRPATEPDVPGEGWTEPAAPSTAALPAVPGLVMLAAAEDASVCSDGTCL</sequence>
<reference evidence="2 3" key="1">
    <citation type="submission" date="2021-01" db="EMBL/GenBank/DDBJ databases">
        <title>Whole genome shotgun sequence of Plantactinospora endophytica NBRC 110450.</title>
        <authorList>
            <person name="Komaki H."/>
            <person name="Tamura T."/>
        </authorList>
    </citation>
    <scope>NUCLEOTIDE SEQUENCE [LARGE SCALE GENOMIC DNA]</scope>
    <source>
        <strain evidence="2 3">NBRC 110450</strain>
    </source>
</reference>
<feature type="region of interest" description="Disordered" evidence="1">
    <location>
        <begin position="1"/>
        <end position="38"/>
    </location>
</feature>
<evidence type="ECO:0000256" key="1">
    <source>
        <dbReference type="SAM" id="MobiDB-lite"/>
    </source>
</evidence>
<evidence type="ECO:0000313" key="3">
    <source>
        <dbReference type="Proteomes" id="UP000646749"/>
    </source>
</evidence>
<name>A0ABQ4DXD1_9ACTN</name>
<evidence type="ECO:0000313" key="2">
    <source>
        <dbReference type="EMBL" id="GIG87109.1"/>
    </source>
</evidence>
<keyword evidence="3" id="KW-1185">Reference proteome</keyword>
<proteinExistence type="predicted"/>
<accession>A0ABQ4DXD1</accession>
<dbReference type="EMBL" id="BONW01000008">
    <property type="protein sequence ID" value="GIG87109.1"/>
    <property type="molecule type" value="Genomic_DNA"/>
</dbReference>
<dbReference type="Proteomes" id="UP000646749">
    <property type="component" value="Unassembled WGS sequence"/>
</dbReference>
<dbReference type="RefSeq" id="WP_203865689.1">
    <property type="nucleotide sequence ID" value="NZ_BONW01000008.1"/>
</dbReference>
<comment type="caution">
    <text evidence="2">The sequence shown here is derived from an EMBL/GenBank/DDBJ whole genome shotgun (WGS) entry which is preliminary data.</text>
</comment>
<protein>
    <submittedName>
        <fullName evidence="2">Uncharacterized protein</fullName>
    </submittedName>
</protein>
<organism evidence="2 3">
    <name type="scientific">Plantactinospora endophytica</name>
    <dbReference type="NCBI Taxonomy" id="673535"/>
    <lineage>
        <taxon>Bacteria</taxon>
        <taxon>Bacillati</taxon>
        <taxon>Actinomycetota</taxon>
        <taxon>Actinomycetes</taxon>
        <taxon>Micromonosporales</taxon>
        <taxon>Micromonosporaceae</taxon>
        <taxon>Plantactinospora</taxon>
    </lineage>
</organism>
<gene>
    <name evidence="2" type="ORF">Pen02_20450</name>
</gene>